<protein>
    <submittedName>
        <fullName evidence="5">Radical SAM protein</fullName>
    </submittedName>
</protein>
<evidence type="ECO:0000313" key="5">
    <source>
        <dbReference type="EMBL" id="QEE15004.1"/>
    </source>
</evidence>
<dbReference type="RefSeq" id="WP_147661933.1">
    <property type="nucleotide sequence ID" value="NZ_CP042905.2"/>
</dbReference>
<dbReference type="GO" id="GO:0003824">
    <property type="term" value="F:catalytic activity"/>
    <property type="evidence" value="ECO:0007669"/>
    <property type="project" value="InterPro"/>
</dbReference>
<feature type="domain" description="Radical SAM core" evidence="4">
    <location>
        <begin position="27"/>
        <end position="176"/>
    </location>
</feature>
<keyword evidence="3" id="KW-0411">Iron-sulfur</keyword>
<dbReference type="InterPro" id="IPR007197">
    <property type="entry name" value="rSAM"/>
</dbReference>
<evidence type="ECO:0000256" key="3">
    <source>
        <dbReference type="ARBA" id="ARBA00023014"/>
    </source>
</evidence>
<dbReference type="GO" id="GO:0046872">
    <property type="term" value="F:metal ion binding"/>
    <property type="evidence" value="ECO:0007669"/>
    <property type="project" value="UniProtKB-KW"/>
</dbReference>
<dbReference type="GO" id="GO:0051536">
    <property type="term" value="F:iron-sulfur cluster binding"/>
    <property type="evidence" value="ECO:0007669"/>
    <property type="project" value="UniProtKB-KW"/>
</dbReference>
<accession>A0A5B9D7B5</accession>
<evidence type="ECO:0000256" key="1">
    <source>
        <dbReference type="ARBA" id="ARBA00022723"/>
    </source>
</evidence>
<sequence length="262" mass="30793">MATILKKKKGHSIKIPTGTKEWADSNVNICSGCKNNCRYCYAKKMAIRFGRKTEANWKDMELNHKLIKKKYSKRSGRIMFPSSHDITSEILDASMIVLEKLLFAENEILITSKPEFVCIRRICDAFLPFQNKVQFRFTIGSMNNKTLKFWEPNAPIFEERLKSMKYAFDKGYKTSVSIEPFLDFDPVPLVKILDPHITESIWIGKMNYIARNGLTKQEEKHYEEVRKNYTMENILNIYIELKDHPKIQWKDSVKKMLNLYSK</sequence>
<dbReference type="KEGG" id="psyt:DSAG12_00827"/>
<reference evidence="5 6" key="1">
    <citation type="journal article" date="2020" name="Nature">
        <title>Isolation of an archaeon at the prokaryote-eukaryote interface.</title>
        <authorList>
            <person name="Imachi H."/>
            <person name="Nobu M.K."/>
            <person name="Nakahara N."/>
            <person name="Morono Y."/>
            <person name="Ogawara M."/>
            <person name="Takaki Y."/>
            <person name="Takano Y."/>
            <person name="Uematsu K."/>
            <person name="Ikuta T."/>
            <person name="Ito M."/>
            <person name="Matsui Y."/>
            <person name="Miyazaki M."/>
            <person name="Murata K."/>
            <person name="Saito Y."/>
            <person name="Sakai S."/>
            <person name="Song C."/>
            <person name="Tasumi E."/>
            <person name="Yamanaka Y."/>
            <person name="Yamaguchi T."/>
            <person name="Kamagata Y."/>
            <person name="Tamaki H."/>
            <person name="Takai K."/>
        </authorList>
    </citation>
    <scope>NUCLEOTIDE SEQUENCE [LARGE SCALE GENOMIC DNA]</scope>
    <source>
        <strain evidence="5 6">MK-D1</strain>
    </source>
</reference>
<dbReference type="SFLD" id="SFLDS00029">
    <property type="entry name" value="Radical_SAM"/>
    <property type="match status" value="1"/>
</dbReference>
<dbReference type="AlphaFoldDB" id="A0A5B9D7B5"/>
<proteinExistence type="predicted"/>
<dbReference type="Gene3D" id="3.80.30.30">
    <property type="match status" value="1"/>
</dbReference>
<dbReference type="GeneID" id="41328826"/>
<evidence type="ECO:0000256" key="2">
    <source>
        <dbReference type="ARBA" id="ARBA00023004"/>
    </source>
</evidence>
<dbReference type="OrthoDB" id="240731at2157"/>
<organism evidence="5 6">
    <name type="scientific">Promethearchaeum syntrophicum</name>
    <dbReference type="NCBI Taxonomy" id="2594042"/>
    <lineage>
        <taxon>Archaea</taxon>
        <taxon>Promethearchaeati</taxon>
        <taxon>Promethearchaeota</taxon>
        <taxon>Promethearchaeia</taxon>
        <taxon>Promethearchaeales</taxon>
        <taxon>Promethearchaeaceae</taxon>
        <taxon>Promethearchaeum</taxon>
    </lineage>
</organism>
<reference evidence="5 6" key="2">
    <citation type="journal article" date="2024" name="Int. J. Syst. Evol. Microbiol.">
        <title>Promethearchaeum syntrophicum gen. nov., sp. nov., an anaerobic, obligately syntrophic archaeon, the first isolate of the lineage 'Asgard' archaea, and proposal of the new archaeal phylum Promethearchaeota phyl. nov. and kingdom Promethearchaeati regn. nov.</title>
        <authorList>
            <person name="Imachi H."/>
            <person name="Nobu M.K."/>
            <person name="Kato S."/>
            <person name="Takaki Y."/>
            <person name="Miyazaki M."/>
            <person name="Miyata M."/>
            <person name="Ogawara M."/>
            <person name="Saito Y."/>
            <person name="Sakai S."/>
            <person name="Tahara Y.O."/>
            <person name="Takano Y."/>
            <person name="Tasumi E."/>
            <person name="Uematsu K."/>
            <person name="Yoshimura T."/>
            <person name="Itoh T."/>
            <person name="Ohkuma M."/>
            <person name="Takai K."/>
        </authorList>
    </citation>
    <scope>NUCLEOTIDE SEQUENCE [LARGE SCALE GENOMIC DNA]</scope>
    <source>
        <strain evidence="5 6">MK-D1</strain>
    </source>
</reference>
<keyword evidence="6" id="KW-1185">Reference proteome</keyword>
<dbReference type="Proteomes" id="UP000321408">
    <property type="component" value="Chromosome"/>
</dbReference>
<dbReference type="Pfam" id="PF04055">
    <property type="entry name" value="Radical_SAM"/>
    <property type="match status" value="1"/>
</dbReference>
<keyword evidence="1" id="KW-0479">Metal-binding</keyword>
<gene>
    <name evidence="5" type="ORF">DSAG12_00827</name>
</gene>
<dbReference type="PANTHER" id="PTHR43432:SF3">
    <property type="entry name" value="SLR0285 PROTEIN"/>
    <property type="match status" value="1"/>
</dbReference>
<evidence type="ECO:0000313" key="6">
    <source>
        <dbReference type="Proteomes" id="UP000321408"/>
    </source>
</evidence>
<keyword evidence="2" id="KW-0408">Iron</keyword>
<dbReference type="InterPro" id="IPR040086">
    <property type="entry name" value="MJ0683-like"/>
</dbReference>
<evidence type="ECO:0000259" key="4">
    <source>
        <dbReference type="Pfam" id="PF04055"/>
    </source>
</evidence>
<dbReference type="EMBL" id="CP042905">
    <property type="protein sequence ID" value="QEE15004.1"/>
    <property type="molecule type" value="Genomic_DNA"/>
</dbReference>
<name>A0A5B9D7B5_9ARCH</name>
<dbReference type="PANTHER" id="PTHR43432">
    <property type="entry name" value="SLR0285 PROTEIN"/>
    <property type="match status" value="1"/>
</dbReference>